<dbReference type="AlphaFoldDB" id="A0A5E8BCP0"/>
<dbReference type="Proteomes" id="UP000398389">
    <property type="component" value="Unassembled WGS sequence"/>
</dbReference>
<reference evidence="2 3" key="1">
    <citation type="submission" date="2019-09" db="EMBL/GenBank/DDBJ databases">
        <authorList>
            <person name="Brejova B."/>
        </authorList>
    </citation>
    <scope>NUCLEOTIDE SEQUENCE [LARGE SCALE GENOMIC DNA]</scope>
</reference>
<organism evidence="2 3">
    <name type="scientific">Magnusiomyces paraingens</name>
    <dbReference type="NCBI Taxonomy" id="2606893"/>
    <lineage>
        <taxon>Eukaryota</taxon>
        <taxon>Fungi</taxon>
        <taxon>Dikarya</taxon>
        <taxon>Ascomycota</taxon>
        <taxon>Saccharomycotina</taxon>
        <taxon>Dipodascomycetes</taxon>
        <taxon>Dipodascales</taxon>
        <taxon>Dipodascaceae</taxon>
        <taxon>Magnusiomyces</taxon>
    </lineage>
</organism>
<dbReference type="GeneID" id="43580612"/>
<protein>
    <recommendedName>
        <fullName evidence="4">RRM domain-containing protein</fullName>
    </recommendedName>
</protein>
<feature type="compositionally biased region" description="Basic and acidic residues" evidence="1">
    <location>
        <begin position="237"/>
        <end position="248"/>
    </location>
</feature>
<dbReference type="RefSeq" id="XP_031852403.1">
    <property type="nucleotide sequence ID" value="XM_031996512.1"/>
</dbReference>
<feature type="region of interest" description="Disordered" evidence="1">
    <location>
        <begin position="224"/>
        <end position="430"/>
    </location>
</feature>
<feature type="compositionally biased region" description="Basic residues" evidence="1">
    <location>
        <begin position="322"/>
        <end position="338"/>
    </location>
</feature>
<name>A0A5E8BCP0_9ASCO</name>
<feature type="compositionally biased region" description="Basic and acidic residues" evidence="1">
    <location>
        <begin position="11"/>
        <end position="25"/>
    </location>
</feature>
<dbReference type="PANTHER" id="PTHR47031">
    <property type="entry name" value="SAP DNA-BINDING DOMAIN-CONTAINING PROTEIN"/>
    <property type="match status" value="1"/>
</dbReference>
<proteinExistence type="predicted"/>
<evidence type="ECO:0008006" key="4">
    <source>
        <dbReference type="Google" id="ProtNLM"/>
    </source>
</evidence>
<gene>
    <name evidence="2" type="ORF">SAPINGB_P001792</name>
</gene>
<keyword evidence="3" id="KW-1185">Reference proteome</keyword>
<evidence type="ECO:0000256" key="1">
    <source>
        <dbReference type="SAM" id="MobiDB-lite"/>
    </source>
</evidence>
<evidence type="ECO:0000313" key="3">
    <source>
        <dbReference type="Proteomes" id="UP000398389"/>
    </source>
</evidence>
<dbReference type="EMBL" id="CABVLU010000002">
    <property type="protein sequence ID" value="VVT48464.1"/>
    <property type="molecule type" value="Genomic_DNA"/>
</dbReference>
<dbReference type="OrthoDB" id="5348404at2759"/>
<evidence type="ECO:0000313" key="2">
    <source>
        <dbReference type="EMBL" id="VVT48464.1"/>
    </source>
</evidence>
<feature type="region of interest" description="Disordered" evidence="1">
    <location>
        <begin position="1"/>
        <end position="79"/>
    </location>
</feature>
<dbReference type="PANTHER" id="PTHR47031:SF3">
    <property type="entry name" value="SAP DOMAIN-CONTAINING PROTEIN"/>
    <property type="match status" value="1"/>
</dbReference>
<sequence>MSLQSESEGDITIKSEVIESEKLPVDDQNMADTTEPVKTEELASQQPVEPEIKGELATESATEPEVKEEPDTSLADTNNDANTDLEIKEEPNPAFDSDAVPSQYPITNTIYIWNLSRPLVILELQRHIILCAGGQKPKKIWFDRIRTHCFVEFEDTNASKLAREAIHMSRFPPQHEHRPYMMADYIPPEKLGEWIEMEEKEGVRSLKRWGVKYGKDQDGQATAELILDPGNTTQAKPKKESLSKENKDTTNSNALQRSSRDYDDGDKDMEEDRRRSSRHRGSRDEGSRSRSPAGRRSRDRGYSRSPSPNGRRRSRSPGYSRSRSRSRSRSPSRSRSRSWSRSPSRSPNRSRRDGSPAPIMHTKTKPSRIFAEPPERIVAERLRRSGSGALGKRSFERNLNYSMGRKTGTRKQREMDRERDRERSRRSRNR</sequence>
<feature type="compositionally biased region" description="Basic and acidic residues" evidence="1">
    <location>
        <begin position="411"/>
        <end position="423"/>
    </location>
</feature>
<feature type="compositionally biased region" description="Basic and acidic residues" evidence="1">
    <location>
        <begin position="373"/>
        <end position="383"/>
    </location>
</feature>
<accession>A0A5E8BCP0</accession>